<dbReference type="Gene3D" id="2.102.10.10">
    <property type="entry name" value="Rieske [2Fe-2S] iron-sulphur domain"/>
    <property type="match status" value="1"/>
</dbReference>
<evidence type="ECO:0000256" key="8">
    <source>
        <dbReference type="SAM" id="Phobius"/>
    </source>
</evidence>
<evidence type="ECO:0000259" key="9">
    <source>
        <dbReference type="PROSITE" id="PS51296"/>
    </source>
</evidence>
<reference evidence="10" key="1">
    <citation type="submission" date="2021-01" db="EMBL/GenBank/DDBJ databases">
        <authorList>
            <person name="Corre E."/>
            <person name="Pelletier E."/>
            <person name="Niang G."/>
            <person name="Scheremetjew M."/>
            <person name="Finn R."/>
            <person name="Kale V."/>
            <person name="Holt S."/>
            <person name="Cochrane G."/>
            <person name="Meng A."/>
            <person name="Brown T."/>
            <person name="Cohen L."/>
        </authorList>
    </citation>
    <scope>NUCLEOTIDE SEQUENCE</scope>
    <source>
        <strain evidence="10">CCMP1413</strain>
    </source>
</reference>
<dbReference type="GO" id="GO:0008942">
    <property type="term" value="F:nitrite reductase [NAD(P)H] activity"/>
    <property type="evidence" value="ECO:0007669"/>
    <property type="project" value="InterPro"/>
</dbReference>
<dbReference type="CDD" id="cd03467">
    <property type="entry name" value="Rieske"/>
    <property type="match status" value="1"/>
</dbReference>
<evidence type="ECO:0000313" key="10">
    <source>
        <dbReference type="EMBL" id="CAD8242256.1"/>
    </source>
</evidence>
<feature type="compositionally biased region" description="Low complexity" evidence="7">
    <location>
        <begin position="60"/>
        <end position="77"/>
    </location>
</feature>
<dbReference type="SUPFAM" id="SSF50022">
    <property type="entry name" value="ISP domain"/>
    <property type="match status" value="1"/>
</dbReference>
<evidence type="ECO:0000256" key="6">
    <source>
        <dbReference type="ARBA" id="ARBA00023063"/>
    </source>
</evidence>
<keyword evidence="5" id="KW-0411">Iron-sulfur</keyword>
<dbReference type="InterPro" id="IPR012748">
    <property type="entry name" value="Rieske-like_NirD"/>
</dbReference>
<feature type="transmembrane region" description="Helical" evidence="8">
    <location>
        <begin position="291"/>
        <end position="311"/>
    </location>
</feature>
<dbReference type="EMBL" id="HBDZ01009855">
    <property type="protein sequence ID" value="CAD8242256.1"/>
    <property type="molecule type" value="Transcribed_RNA"/>
</dbReference>
<dbReference type="PANTHER" id="PTHR43456:SF2">
    <property type="entry name" value="RIESKE (2FE-2S) DOMAIN-CONTAINING PROTEIN"/>
    <property type="match status" value="1"/>
</dbReference>
<keyword evidence="8" id="KW-1133">Transmembrane helix</keyword>
<feature type="compositionally biased region" description="Low complexity" evidence="7">
    <location>
        <begin position="1"/>
        <end position="17"/>
    </location>
</feature>
<feature type="transmembrane region" description="Helical" evidence="8">
    <location>
        <begin position="264"/>
        <end position="284"/>
    </location>
</feature>
<dbReference type="Pfam" id="PF13806">
    <property type="entry name" value="Rieske_2"/>
    <property type="match status" value="1"/>
</dbReference>
<keyword evidence="3" id="KW-0560">Oxidoreductase</keyword>
<gene>
    <name evidence="10" type="ORF">PCOL08062_LOCUS7523</name>
</gene>
<dbReference type="GO" id="GO:0046872">
    <property type="term" value="F:metal ion binding"/>
    <property type="evidence" value="ECO:0007669"/>
    <property type="project" value="UniProtKB-KW"/>
</dbReference>
<dbReference type="GO" id="GO:0051537">
    <property type="term" value="F:2 iron, 2 sulfur cluster binding"/>
    <property type="evidence" value="ECO:0007669"/>
    <property type="project" value="UniProtKB-KW"/>
</dbReference>
<dbReference type="InterPro" id="IPR017941">
    <property type="entry name" value="Rieske_2Fe-2S"/>
</dbReference>
<evidence type="ECO:0000256" key="5">
    <source>
        <dbReference type="ARBA" id="ARBA00023014"/>
    </source>
</evidence>
<protein>
    <recommendedName>
        <fullName evidence="9">Rieske domain-containing protein</fullName>
    </recommendedName>
</protein>
<dbReference type="PROSITE" id="PS51296">
    <property type="entry name" value="RIESKE"/>
    <property type="match status" value="1"/>
</dbReference>
<keyword evidence="2" id="KW-0479">Metal-binding</keyword>
<feature type="domain" description="Rieske" evidence="9">
    <location>
        <begin position="93"/>
        <end position="203"/>
    </location>
</feature>
<keyword evidence="6" id="KW-0534">Nitrate assimilation</keyword>
<accession>A0A7R9TQS7</accession>
<organism evidence="10">
    <name type="scientific">Prasinoderma coloniale</name>
    <dbReference type="NCBI Taxonomy" id="156133"/>
    <lineage>
        <taxon>Eukaryota</taxon>
        <taxon>Viridiplantae</taxon>
        <taxon>Prasinodermophyta</taxon>
        <taxon>Prasinodermophyceae</taxon>
        <taxon>Prasinodermales</taxon>
        <taxon>Prasinodermaceae</taxon>
        <taxon>Prasinoderma</taxon>
    </lineage>
</organism>
<keyword evidence="4" id="KW-0408">Iron</keyword>
<evidence type="ECO:0000256" key="4">
    <source>
        <dbReference type="ARBA" id="ARBA00023004"/>
    </source>
</evidence>
<evidence type="ECO:0000256" key="2">
    <source>
        <dbReference type="ARBA" id="ARBA00022723"/>
    </source>
</evidence>
<dbReference type="GO" id="GO:0042128">
    <property type="term" value="P:nitrate assimilation"/>
    <property type="evidence" value="ECO:0007669"/>
    <property type="project" value="UniProtKB-KW"/>
</dbReference>
<name>A0A7R9TQS7_9VIRI</name>
<proteinExistence type="predicted"/>
<keyword evidence="8" id="KW-0812">Transmembrane</keyword>
<keyword evidence="1" id="KW-0001">2Fe-2S</keyword>
<feature type="region of interest" description="Disordered" evidence="7">
    <location>
        <begin position="1"/>
        <end position="108"/>
    </location>
</feature>
<keyword evidence="8" id="KW-0472">Membrane</keyword>
<evidence type="ECO:0000256" key="3">
    <source>
        <dbReference type="ARBA" id="ARBA00023002"/>
    </source>
</evidence>
<evidence type="ECO:0000256" key="1">
    <source>
        <dbReference type="ARBA" id="ARBA00022714"/>
    </source>
</evidence>
<evidence type="ECO:0000256" key="7">
    <source>
        <dbReference type="SAM" id="MobiDB-lite"/>
    </source>
</evidence>
<dbReference type="AlphaFoldDB" id="A0A7R9TQS7"/>
<sequence length="322" mass="33995">MPAMAAVASSSGAASAARTDNAPMPRQRRRSWVTAKSAALRLGRRQAGSERGGSTKAAEGDAAPAAEMAAEAGEDAAPAPPPTPPPPSSEGWVPVLSEGDLEKGTRKQTTVSGFDMMLFWYKNQIRAIESRSPAEGAYSEGFMNAKFTQDDSIICPSTMSEFDLNTGEVRSWYPTNTVLRKITPQCRPMDVFQVQVASGAIYVKLTPDAAAAAESRPNTDGGAGTSAEGNNVYGIEPKMWIDNREDGLIEDDAAMAANIDGNKLLGGIIAIAFLGVAGTAYPLVTMEPPQSYYTVAAVWVTLFGAVAAFAAKTTLKDVFEDE</sequence>
<feature type="compositionally biased region" description="Pro residues" evidence="7">
    <location>
        <begin position="78"/>
        <end position="88"/>
    </location>
</feature>
<dbReference type="InterPro" id="IPR036922">
    <property type="entry name" value="Rieske_2Fe-2S_sf"/>
</dbReference>
<dbReference type="PANTHER" id="PTHR43456">
    <property type="entry name" value="RIESKE (2FE-2S) DOMAIN-CONTAINING PROTEIN"/>
    <property type="match status" value="1"/>
</dbReference>